<reference evidence="1" key="1">
    <citation type="journal article" date="2014" name="Int. J. Syst. Evol. Microbiol.">
        <title>Complete genome sequence of Corynebacterium casei LMG S-19264T (=DSM 44701T), isolated from a smear-ripened cheese.</title>
        <authorList>
            <consortium name="US DOE Joint Genome Institute (JGI-PGF)"/>
            <person name="Walter F."/>
            <person name="Albersmeier A."/>
            <person name="Kalinowski J."/>
            <person name="Ruckert C."/>
        </authorList>
    </citation>
    <scope>NUCLEOTIDE SEQUENCE</scope>
    <source>
        <strain evidence="1">KCTC 32182</strain>
    </source>
</reference>
<keyword evidence="2" id="KW-1185">Reference proteome</keyword>
<name>A0A918NXW8_9NEIS</name>
<evidence type="ECO:0000313" key="1">
    <source>
        <dbReference type="EMBL" id="GGY05454.1"/>
    </source>
</evidence>
<dbReference type="EMBL" id="BMYX01000001">
    <property type="protein sequence ID" value="GGY05454.1"/>
    <property type="molecule type" value="Genomic_DNA"/>
</dbReference>
<dbReference type="Proteomes" id="UP000645257">
    <property type="component" value="Unassembled WGS sequence"/>
</dbReference>
<sequence length="107" mass="11477">MRQRPFALFCLIAGGLAGCATSSDRDALLQSRLAAGMTSSEIRSVLETREYQCSGSRPMTCVRAVSRLGLFQCYEKINVVLDSDSGRARQFVRPPAVCTGLGAMLAG</sequence>
<reference evidence="1" key="2">
    <citation type="submission" date="2020-09" db="EMBL/GenBank/DDBJ databases">
        <authorList>
            <person name="Sun Q."/>
            <person name="Kim S."/>
        </authorList>
    </citation>
    <scope>NUCLEOTIDE SEQUENCE</scope>
    <source>
        <strain evidence="1">KCTC 32182</strain>
    </source>
</reference>
<evidence type="ECO:0008006" key="3">
    <source>
        <dbReference type="Google" id="ProtNLM"/>
    </source>
</evidence>
<accession>A0A918NXW8</accession>
<comment type="caution">
    <text evidence="1">The sequence shown here is derived from an EMBL/GenBank/DDBJ whole genome shotgun (WGS) entry which is preliminary data.</text>
</comment>
<organism evidence="1 2">
    <name type="scientific">Paludibacterium paludis</name>
    <dbReference type="NCBI Taxonomy" id="1225769"/>
    <lineage>
        <taxon>Bacteria</taxon>
        <taxon>Pseudomonadati</taxon>
        <taxon>Pseudomonadota</taxon>
        <taxon>Betaproteobacteria</taxon>
        <taxon>Neisseriales</taxon>
        <taxon>Chromobacteriaceae</taxon>
        <taxon>Paludibacterium</taxon>
    </lineage>
</organism>
<evidence type="ECO:0000313" key="2">
    <source>
        <dbReference type="Proteomes" id="UP000645257"/>
    </source>
</evidence>
<proteinExistence type="predicted"/>
<dbReference type="AlphaFoldDB" id="A0A918NXW8"/>
<dbReference type="RefSeq" id="WP_189530795.1">
    <property type="nucleotide sequence ID" value="NZ_BMYX01000001.1"/>
</dbReference>
<gene>
    <name evidence="1" type="ORF">GCM10011289_05170</name>
</gene>
<dbReference type="PROSITE" id="PS51257">
    <property type="entry name" value="PROKAR_LIPOPROTEIN"/>
    <property type="match status" value="1"/>
</dbReference>
<protein>
    <recommendedName>
        <fullName evidence="3">Lipoprotein</fullName>
    </recommendedName>
</protein>